<dbReference type="InterPro" id="IPR051043">
    <property type="entry name" value="Sulfatase_Mod_Factor_Kinase"/>
</dbReference>
<dbReference type="Gene3D" id="3.40.50.150">
    <property type="entry name" value="Vaccinia Virus protein VP39"/>
    <property type="match status" value="1"/>
</dbReference>
<dbReference type="InterPro" id="IPR042095">
    <property type="entry name" value="SUMF_sf"/>
</dbReference>
<dbReference type="Proteomes" id="UP000245119">
    <property type="component" value="Linkage Group LG10"/>
</dbReference>
<gene>
    <name evidence="3" type="ORF">C0Q70_15896</name>
</gene>
<reference evidence="3 4" key="1">
    <citation type="submission" date="2018-04" db="EMBL/GenBank/DDBJ databases">
        <title>The genome of golden apple snail Pomacea canaliculata provides insight into stress tolerance and invasive adaptation.</title>
        <authorList>
            <person name="Liu C."/>
            <person name="Liu B."/>
            <person name="Ren Y."/>
            <person name="Zhang Y."/>
            <person name="Wang H."/>
            <person name="Li S."/>
            <person name="Jiang F."/>
            <person name="Yin L."/>
            <person name="Zhang G."/>
            <person name="Qian W."/>
            <person name="Fan W."/>
        </authorList>
    </citation>
    <scope>NUCLEOTIDE SEQUENCE [LARGE SCALE GENOMIC DNA]</scope>
    <source>
        <strain evidence="3">SZHN2017</strain>
        <tissue evidence="3">Muscle</tissue>
    </source>
</reference>
<evidence type="ECO:0000313" key="4">
    <source>
        <dbReference type="Proteomes" id="UP000245119"/>
    </source>
</evidence>
<dbReference type="SUPFAM" id="SSF53335">
    <property type="entry name" value="S-adenosyl-L-methionine-dependent methyltransferases"/>
    <property type="match status" value="1"/>
</dbReference>
<dbReference type="PANTHER" id="PTHR23150">
    <property type="entry name" value="SULFATASE MODIFYING FACTOR 1, 2"/>
    <property type="match status" value="1"/>
</dbReference>
<organism evidence="3 4">
    <name type="scientific">Pomacea canaliculata</name>
    <name type="common">Golden apple snail</name>
    <dbReference type="NCBI Taxonomy" id="400727"/>
    <lineage>
        <taxon>Eukaryota</taxon>
        <taxon>Metazoa</taxon>
        <taxon>Spiralia</taxon>
        <taxon>Lophotrochozoa</taxon>
        <taxon>Mollusca</taxon>
        <taxon>Gastropoda</taxon>
        <taxon>Caenogastropoda</taxon>
        <taxon>Architaenioglossa</taxon>
        <taxon>Ampullarioidea</taxon>
        <taxon>Ampullariidae</taxon>
        <taxon>Pomacea</taxon>
    </lineage>
</organism>
<comment type="similarity">
    <text evidence="1">Belongs to the sulfatase-modifying factor family.</text>
</comment>
<protein>
    <recommendedName>
        <fullName evidence="2">Sulfatase-modifying factor enzyme-like domain-containing protein</fullName>
    </recommendedName>
</protein>
<evidence type="ECO:0000256" key="1">
    <source>
        <dbReference type="ARBA" id="ARBA00005310"/>
    </source>
</evidence>
<dbReference type="OrthoDB" id="659at2759"/>
<proteinExistence type="inferred from homology"/>
<dbReference type="STRING" id="400727.A0A2T7NN88"/>
<dbReference type="Pfam" id="PF03781">
    <property type="entry name" value="FGE-sulfatase"/>
    <property type="match status" value="1"/>
</dbReference>
<dbReference type="InterPro" id="IPR005532">
    <property type="entry name" value="SUMF_dom"/>
</dbReference>
<dbReference type="FunFam" id="3.90.1580.10:FF:000008">
    <property type="entry name" value="Predicted protein"/>
    <property type="match status" value="1"/>
</dbReference>
<dbReference type="InterPro" id="IPR016187">
    <property type="entry name" value="CTDL_fold"/>
</dbReference>
<accession>A0A2T7NN88</accession>
<keyword evidence="4" id="KW-1185">Reference proteome</keyword>
<dbReference type="InterPro" id="IPR029063">
    <property type="entry name" value="SAM-dependent_MTases_sf"/>
</dbReference>
<dbReference type="PANTHER" id="PTHR23150:SF26">
    <property type="entry name" value="GENERIC METHYLTRANSFERASE"/>
    <property type="match status" value="1"/>
</dbReference>
<dbReference type="Gene3D" id="3.90.1580.10">
    <property type="entry name" value="paralog of FGE (formylglycine-generating enzyme)"/>
    <property type="match status" value="1"/>
</dbReference>
<sequence length="524" mass="59318">MVQVSGGKVTLGKPKDFPSYGWDNEYGEVTARVVPFEASRYLVTNREYLEFVLAGGYIQQEFWTTEGWNWVQYRQAKHPTFWVCHEGCKSGCGADLASYSHCNLSNSMNCDTEGQVKQDDSWISEGTSTPDNKSQYRYRAIFDVLAMPWNWPVDVNYHEAKAFCRWKGPGFRLPAEAEHHLMRGPQMPSSQGPICDIIFQKDTRANLNLQYGSSTPVDMFPPTKAGFFDVFGNVWEWTEDHFNGLSNFQTHYLYDDFSSPCFDGKHNIIMGGSWISTGDEASRFARFAFRRHFYQHLGFRLVKTLVEGTPVLPICMVDTEVFVLGSGMSEKSQMAIENAEIQSVPTVNVNYLYDSTMPLQGILELEFGFRDSLPATYANLAASLARSYNIPMTTALHIGSATGCAAFELSKHFEQVLGVECCARLINAALKLQEGKTLTYKDGKEVTLDPTVNSQKVIFKQLTWLPNEVKQHNMVLVSFLHRIQNPKAWLARLWEITSPSGIVMIISSDGSWTKENLWEHLGHK</sequence>
<comment type="caution">
    <text evidence="3">The sequence shown here is derived from an EMBL/GenBank/DDBJ whole genome shotgun (WGS) entry which is preliminary data.</text>
</comment>
<dbReference type="GO" id="GO:0120147">
    <property type="term" value="F:formylglycine-generating oxidase activity"/>
    <property type="evidence" value="ECO:0007669"/>
    <property type="project" value="TreeGrafter"/>
</dbReference>
<name>A0A2T7NN88_POMCA</name>
<dbReference type="SUPFAM" id="SSF56436">
    <property type="entry name" value="C-type lectin-like"/>
    <property type="match status" value="2"/>
</dbReference>
<evidence type="ECO:0000313" key="3">
    <source>
        <dbReference type="EMBL" id="PVD22641.1"/>
    </source>
</evidence>
<dbReference type="AlphaFoldDB" id="A0A2T7NN88"/>
<feature type="domain" description="Sulfatase-modifying factor enzyme-like" evidence="2">
    <location>
        <begin position="1"/>
        <end position="303"/>
    </location>
</feature>
<dbReference type="EMBL" id="PZQS01000010">
    <property type="protein sequence ID" value="PVD22641.1"/>
    <property type="molecule type" value="Genomic_DNA"/>
</dbReference>
<evidence type="ECO:0000259" key="2">
    <source>
        <dbReference type="Pfam" id="PF03781"/>
    </source>
</evidence>